<evidence type="ECO:0000313" key="8">
    <source>
        <dbReference type="Proteomes" id="UP001596328"/>
    </source>
</evidence>
<evidence type="ECO:0000256" key="5">
    <source>
        <dbReference type="SAM" id="MobiDB-lite"/>
    </source>
</evidence>
<comment type="caution">
    <text evidence="7">The sequence shown here is derived from an EMBL/GenBank/DDBJ whole genome shotgun (WGS) entry which is preliminary data.</text>
</comment>
<evidence type="ECO:0000256" key="1">
    <source>
        <dbReference type="ARBA" id="ARBA00004613"/>
    </source>
</evidence>
<dbReference type="EMBL" id="JBHSWU010000286">
    <property type="protein sequence ID" value="MFC6724806.1"/>
    <property type="molecule type" value="Genomic_DNA"/>
</dbReference>
<feature type="region of interest" description="Disordered" evidence="5">
    <location>
        <begin position="262"/>
        <end position="283"/>
    </location>
</feature>
<proteinExistence type="predicted"/>
<feature type="region of interest" description="Disordered" evidence="5">
    <location>
        <begin position="183"/>
        <end position="219"/>
    </location>
</feature>
<evidence type="ECO:0000313" key="7">
    <source>
        <dbReference type="EMBL" id="MFC6724806.1"/>
    </source>
</evidence>
<evidence type="ECO:0008006" key="9">
    <source>
        <dbReference type="Google" id="ProtNLM"/>
    </source>
</evidence>
<dbReference type="PANTHER" id="PTHR37467:SF1">
    <property type="entry name" value="EXPORTED CALCIUM-BINDING GLYCOPROTEIN"/>
    <property type="match status" value="1"/>
</dbReference>
<dbReference type="InterPro" id="IPR053180">
    <property type="entry name" value="Ca-binding_acidic-repeat"/>
</dbReference>
<keyword evidence="3" id="KW-0732">Signal</keyword>
<comment type="subcellular location">
    <subcellularLocation>
        <location evidence="1">Secreted</location>
    </subcellularLocation>
</comment>
<keyword evidence="4" id="KW-0106">Calcium</keyword>
<keyword evidence="6" id="KW-0472">Membrane</keyword>
<feature type="non-terminal residue" evidence="7">
    <location>
        <position position="283"/>
    </location>
</feature>
<dbReference type="PANTHER" id="PTHR37467">
    <property type="entry name" value="EXPORTED CALCIUM-BINDING GLYCOPROTEIN-RELATED"/>
    <property type="match status" value="1"/>
</dbReference>
<keyword evidence="6" id="KW-1133">Transmembrane helix</keyword>
<feature type="compositionally biased region" description="Gly residues" evidence="5">
    <location>
        <begin position="266"/>
        <end position="283"/>
    </location>
</feature>
<accession>A0ABD5RZP8</accession>
<dbReference type="Pfam" id="PF18884">
    <property type="entry name" value="TSP3_bac"/>
    <property type="match status" value="3"/>
</dbReference>
<evidence type="ECO:0000256" key="2">
    <source>
        <dbReference type="ARBA" id="ARBA00022525"/>
    </source>
</evidence>
<reference evidence="7 8" key="1">
    <citation type="journal article" date="2019" name="Int. J. Syst. Evol. Microbiol.">
        <title>The Global Catalogue of Microorganisms (GCM) 10K type strain sequencing project: providing services to taxonomists for standard genome sequencing and annotation.</title>
        <authorList>
            <consortium name="The Broad Institute Genomics Platform"/>
            <consortium name="The Broad Institute Genome Sequencing Center for Infectious Disease"/>
            <person name="Wu L."/>
            <person name="Ma J."/>
        </authorList>
    </citation>
    <scope>NUCLEOTIDE SEQUENCE [LARGE SCALE GENOMIC DNA]</scope>
    <source>
        <strain evidence="7 8">NBRC 111368</strain>
    </source>
</reference>
<keyword evidence="2" id="KW-0964">Secreted</keyword>
<dbReference type="AlphaFoldDB" id="A0ABD5RZP8"/>
<dbReference type="InterPro" id="IPR059100">
    <property type="entry name" value="TSP3_bac"/>
</dbReference>
<name>A0ABD5RZP8_9EURY</name>
<evidence type="ECO:0000256" key="6">
    <source>
        <dbReference type="SAM" id="Phobius"/>
    </source>
</evidence>
<keyword evidence="6" id="KW-0812">Transmembrane</keyword>
<evidence type="ECO:0000256" key="4">
    <source>
        <dbReference type="ARBA" id="ARBA00022837"/>
    </source>
</evidence>
<dbReference type="Proteomes" id="UP001596328">
    <property type="component" value="Unassembled WGS sequence"/>
</dbReference>
<keyword evidence="8" id="KW-1185">Reference proteome</keyword>
<protein>
    <recommendedName>
        <fullName evidence="9">Calcium-binding protein</fullName>
    </recommendedName>
</protein>
<sequence length="283" mass="28901">MQVRLIGLLFACLLVVGSAAAVAGVNLQASDADVRITDVEYGGPGVVNATADTNKTYLWQSEPVRLSSTVGNNVSGGVYQYCANARQPLPSSEEGAGGGQQSNATALDCQVVSLKPNSTANVSFDRLSPPNNATGKYDISLVLRSRPNGGDVLANNTTTVWYISKSGDVDNDGLVNADEVANNTSIDMADTDRDGLNDGPEIQSHNTDPRSADTDGDGLRDGLEVTIGTNPNSNIWPILLGIAAVLVVVLGGAAYRYGAFSSLGRSSGGPTGTGGGGGRPGGG</sequence>
<gene>
    <name evidence="7" type="ORF">ACFQE1_10580</name>
</gene>
<evidence type="ECO:0000256" key="3">
    <source>
        <dbReference type="ARBA" id="ARBA00022729"/>
    </source>
</evidence>
<dbReference type="PROSITE" id="PS00018">
    <property type="entry name" value="EF_HAND_1"/>
    <property type="match status" value="1"/>
</dbReference>
<feature type="compositionally biased region" description="Basic and acidic residues" evidence="5">
    <location>
        <begin position="207"/>
        <end position="219"/>
    </location>
</feature>
<feature type="transmembrane region" description="Helical" evidence="6">
    <location>
        <begin position="235"/>
        <end position="255"/>
    </location>
</feature>
<organism evidence="7 8">
    <name type="scientific">Halobium palmae</name>
    <dbReference type="NCBI Taxonomy" id="1776492"/>
    <lineage>
        <taxon>Archaea</taxon>
        <taxon>Methanobacteriati</taxon>
        <taxon>Methanobacteriota</taxon>
        <taxon>Stenosarchaea group</taxon>
        <taxon>Halobacteria</taxon>
        <taxon>Halobacteriales</taxon>
        <taxon>Haloferacaceae</taxon>
        <taxon>Halobium</taxon>
    </lineage>
</organism>
<dbReference type="InterPro" id="IPR018247">
    <property type="entry name" value="EF_Hand_1_Ca_BS"/>
</dbReference>